<dbReference type="EMBL" id="GBXM01104569">
    <property type="protein sequence ID" value="JAH04008.1"/>
    <property type="molecule type" value="Transcribed_RNA"/>
</dbReference>
<keyword evidence="1" id="KW-1133">Transmembrane helix</keyword>
<organism evidence="2">
    <name type="scientific">Anguilla anguilla</name>
    <name type="common">European freshwater eel</name>
    <name type="synonym">Muraena anguilla</name>
    <dbReference type="NCBI Taxonomy" id="7936"/>
    <lineage>
        <taxon>Eukaryota</taxon>
        <taxon>Metazoa</taxon>
        <taxon>Chordata</taxon>
        <taxon>Craniata</taxon>
        <taxon>Vertebrata</taxon>
        <taxon>Euteleostomi</taxon>
        <taxon>Actinopterygii</taxon>
        <taxon>Neopterygii</taxon>
        <taxon>Teleostei</taxon>
        <taxon>Anguilliformes</taxon>
        <taxon>Anguillidae</taxon>
        <taxon>Anguilla</taxon>
    </lineage>
</organism>
<name>A0A0E9PJI4_ANGAN</name>
<reference evidence="2" key="2">
    <citation type="journal article" date="2015" name="Fish Shellfish Immunol.">
        <title>Early steps in the European eel (Anguilla anguilla)-Vibrio vulnificus interaction in the gills: Role of the RtxA13 toxin.</title>
        <authorList>
            <person name="Callol A."/>
            <person name="Pajuelo D."/>
            <person name="Ebbesson L."/>
            <person name="Teles M."/>
            <person name="MacKenzie S."/>
            <person name="Amaro C."/>
        </authorList>
    </citation>
    <scope>NUCLEOTIDE SEQUENCE</scope>
</reference>
<feature type="transmembrane region" description="Helical" evidence="1">
    <location>
        <begin position="27"/>
        <end position="52"/>
    </location>
</feature>
<evidence type="ECO:0000256" key="1">
    <source>
        <dbReference type="SAM" id="Phobius"/>
    </source>
</evidence>
<dbReference type="AlphaFoldDB" id="A0A0E9PJI4"/>
<protein>
    <submittedName>
        <fullName evidence="2">Uncharacterized protein</fullName>
    </submittedName>
</protein>
<sequence length="56" mass="6522">MFICLPRLGNTVEEFFLPKFQCFSLGTLLPCLLILEFSPGFYSVFLLLFFLWKAPL</sequence>
<accession>A0A0E9PJI4</accession>
<evidence type="ECO:0000313" key="2">
    <source>
        <dbReference type="EMBL" id="JAH04008.1"/>
    </source>
</evidence>
<keyword evidence="1" id="KW-0812">Transmembrane</keyword>
<keyword evidence="1" id="KW-0472">Membrane</keyword>
<reference evidence="2" key="1">
    <citation type="submission" date="2014-11" db="EMBL/GenBank/DDBJ databases">
        <authorList>
            <person name="Amaro Gonzalez C."/>
        </authorList>
    </citation>
    <scope>NUCLEOTIDE SEQUENCE</scope>
</reference>
<proteinExistence type="predicted"/>